<organism evidence="1 2">
    <name type="scientific">Dryococelus australis</name>
    <dbReference type="NCBI Taxonomy" id="614101"/>
    <lineage>
        <taxon>Eukaryota</taxon>
        <taxon>Metazoa</taxon>
        <taxon>Ecdysozoa</taxon>
        <taxon>Arthropoda</taxon>
        <taxon>Hexapoda</taxon>
        <taxon>Insecta</taxon>
        <taxon>Pterygota</taxon>
        <taxon>Neoptera</taxon>
        <taxon>Polyneoptera</taxon>
        <taxon>Phasmatodea</taxon>
        <taxon>Verophasmatodea</taxon>
        <taxon>Anareolatae</taxon>
        <taxon>Phasmatidae</taxon>
        <taxon>Eurycanthinae</taxon>
        <taxon>Dryococelus</taxon>
    </lineage>
</organism>
<evidence type="ECO:0000313" key="1">
    <source>
        <dbReference type="EMBL" id="KAJ8885180.1"/>
    </source>
</evidence>
<evidence type="ECO:0000313" key="2">
    <source>
        <dbReference type="Proteomes" id="UP001159363"/>
    </source>
</evidence>
<reference evidence="1 2" key="1">
    <citation type="submission" date="2023-02" db="EMBL/GenBank/DDBJ databases">
        <title>LHISI_Scaffold_Assembly.</title>
        <authorList>
            <person name="Stuart O.P."/>
            <person name="Cleave R."/>
            <person name="Magrath M.J.L."/>
            <person name="Mikheyev A.S."/>
        </authorList>
    </citation>
    <scope>NUCLEOTIDE SEQUENCE [LARGE SCALE GENOMIC DNA]</scope>
    <source>
        <strain evidence="1">Daus_M_001</strain>
        <tissue evidence="1">Leg muscle</tissue>
    </source>
</reference>
<accession>A0ABQ9HLE0</accession>
<gene>
    <name evidence="1" type="ORF">PR048_011376</name>
</gene>
<comment type="caution">
    <text evidence="1">The sequence shown here is derived from an EMBL/GenBank/DDBJ whole genome shotgun (WGS) entry which is preliminary data.</text>
</comment>
<proteinExistence type="predicted"/>
<sequence length="101" mass="11447">MGTTSLQFVKEDKRTMVHLITVTVRQKVYGIVVILVFRSSSTGVRYTWSLTYPHRKKSKGVLSADLLEGQAVSPSLQIQLCGECLVPDIPHTQRPMWWCTL</sequence>
<name>A0ABQ9HLE0_9NEOP</name>
<dbReference type="EMBL" id="JARBHB010000004">
    <property type="protein sequence ID" value="KAJ8885180.1"/>
    <property type="molecule type" value="Genomic_DNA"/>
</dbReference>
<keyword evidence="2" id="KW-1185">Reference proteome</keyword>
<dbReference type="Proteomes" id="UP001159363">
    <property type="component" value="Chromosome X"/>
</dbReference>
<protein>
    <submittedName>
        <fullName evidence="1">Uncharacterized protein</fullName>
    </submittedName>
</protein>